<feature type="signal peptide" evidence="1">
    <location>
        <begin position="1"/>
        <end position="26"/>
    </location>
</feature>
<gene>
    <name evidence="2" type="ORF">RM705_25850</name>
</gene>
<feature type="chain" id="PRO_5045843139" description="Lipoprotein" evidence="1">
    <location>
        <begin position="27"/>
        <end position="128"/>
    </location>
</feature>
<name>A0ABU2Q0Z8_9ACTN</name>
<protein>
    <recommendedName>
        <fullName evidence="4">Lipoprotein</fullName>
    </recommendedName>
</protein>
<dbReference type="PROSITE" id="PS51257">
    <property type="entry name" value="PROKAR_LIPOPROTEIN"/>
    <property type="match status" value="1"/>
</dbReference>
<dbReference type="RefSeq" id="WP_311646867.1">
    <property type="nucleotide sequence ID" value="NZ_JAVRFA010000043.1"/>
</dbReference>
<dbReference type="EMBL" id="JAVRFA010000043">
    <property type="protein sequence ID" value="MDT0398095.1"/>
    <property type="molecule type" value="Genomic_DNA"/>
</dbReference>
<evidence type="ECO:0000313" key="3">
    <source>
        <dbReference type="Proteomes" id="UP001183881"/>
    </source>
</evidence>
<keyword evidence="1" id="KW-0732">Signal</keyword>
<keyword evidence="3" id="KW-1185">Reference proteome</keyword>
<organism evidence="2 3">
    <name type="scientific">Streptomyces edwardsiae</name>
    <dbReference type="NCBI Taxonomy" id="3075527"/>
    <lineage>
        <taxon>Bacteria</taxon>
        <taxon>Bacillati</taxon>
        <taxon>Actinomycetota</taxon>
        <taxon>Actinomycetes</taxon>
        <taxon>Kitasatosporales</taxon>
        <taxon>Streptomycetaceae</taxon>
        <taxon>Streptomyces</taxon>
    </lineage>
</organism>
<proteinExistence type="predicted"/>
<accession>A0ABU2Q0Z8</accession>
<evidence type="ECO:0000256" key="1">
    <source>
        <dbReference type="SAM" id="SignalP"/>
    </source>
</evidence>
<comment type="caution">
    <text evidence="2">The sequence shown here is derived from an EMBL/GenBank/DDBJ whole genome shotgun (WGS) entry which is preliminary data.</text>
</comment>
<evidence type="ECO:0008006" key="4">
    <source>
        <dbReference type="Google" id="ProtNLM"/>
    </source>
</evidence>
<evidence type="ECO:0000313" key="2">
    <source>
        <dbReference type="EMBL" id="MDT0398095.1"/>
    </source>
</evidence>
<reference evidence="3" key="1">
    <citation type="submission" date="2023-07" db="EMBL/GenBank/DDBJ databases">
        <title>30 novel species of actinomycetes from the DSMZ collection.</title>
        <authorList>
            <person name="Nouioui I."/>
        </authorList>
    </citation>
    <scope>NUCLEOTIDE SEQUENCE [LARGE SCALE GENOMIC DNA]</scope>
    <source>
        <strain evidence="3">DSM 41636</strain>
    </source>
</reference>
<dbReference type="Proteomes" id="UP001183881">
    <property type="component" value="Unassembled WGS sequence"/>
</dbReference>
<sequence>MGRAGTARACLLAVLVAGLAVTGCDASAPGRPAGSTPPSPRAASDEELCVKLVGYWSREALDGDGYGDYQSMGLSNGQYDILRAAVAAARPVERRQGVEAARKLIDRQVRTGCAGRYRGGGPTGGPWQ</sequence>